<accession>A0A1I7WHW8</accession>
<evidence type="ECO:0000313" key="1">
    <source>
        <dbReference type="Proteomes" id="UP000095283"/>
    </source>
</evidence>
<dbReference type="WBParaSite" id="Hba_04597">
    <property type="protein sequence ID" value="Hba_04597"/>
    <property type="gene ID" value="Hba_04597"/>
</dbReference>
<keyword evidence="1" id="KW-1185">Reference proteome</keyword>
<organism evidence="1 2">
    <name type="scientific">Heterorhabditis bacteriophora</name>
    <name type="common">Entomopathogenic nematode worm</name>
    <dbReference type="NCBI Taxonomy" id="37862"/>
    <lineage>
        <taxon>Eukaryota</taxon>
        <taxon>Metazoa</taxon>
        <taxon>Ecdysozoa</taxon>
        <taxon>Nematoda</taxon>
        <taxon>Chromadorea</taxon>
        <taxon>Rhabditida</taxon>
        <taxon>Rhabditina</taxon>
        <taxon>Rhabditomorpha</taxon>
        <taxon>Strongyloidea</taxon>
        <taxon>Heterorhabditidae</taxon>
        <taxon>Heterorhabditis</taxon>
    </lineage>
</organism>
<proteinExistence type="predicted"/>
<reference evidence="2" key="1">
    <citation type="submission" date="2016-11" db="UniProtKB">
        <authorList>
            <consortium name="WormBaseParasite"/>
        </authorList>
    </citation>
    <scope>IDENTIFICATION</scope>
</reference>
<sequence length="76" mass="8753">MQQNDLPTSLSRKWSFLFKCIEQINQLTTVAPGTNRLTWLKEFIKQHILHVPPDTQKDVLALMLLAVRGLPMHVCV</sequence>
<dbReference type="Proteomes" id="UP000095283">
    <property type="component" value="Unplaced"/>
</dbReference>
<name>A0A1I7WHW8_HETBA</name>
<evidence type="ECO:0000313" key="2">
    <source>
        <dbReference type="WBParaSite" id="Hba_04597"/>
    </source>
</evidence>
<dbReference type="AlphaFoldDB" id="A0A1I7WHW8"/>
<protein>
    <submittedName>
        <fullName evidence="2">Integrase_SAM-like_N domain-containing protein</fullName>
    </submittedName>
</protein>